<dbReference type="EMBL" id="LAZR01023111">
    <property type="protein sequence ID" value="KKL79632.1"/>
    <property type="molecule type" value="Genomic_DNA"/>
</dbReference>
<protein>
    <submittedName>
        <fullName evidence="1">Uncharacterized protein</fullName>
    </submittedName>
</protein>
<reference evidence="1" key="1">
    <citation type="journal article" date="2015" name="Nature">
        <title>Complex archaea that bridge the gap between prokaryotes and eukaryotes.</title>
        <authorList>
            <person name="Spang A."/>
            <person name="Saw J.H."/>
            <person name="Jorgensen S.L."/>
            <person name="Zaremba-Niedzwiedzka K."/>
            <person name="Martijn J."/>
            <person name="Lind A.E."/>
            <person name="van Eijk R."/>
            <person name="Schleper C."/>
            <person name="Guy L."/>
            <person name="Ettema T.J."/>
        </authorList>
    </citation>
    <scope>NUCLEOTIDE SEQUENCE</scope>
</reference>
<name>A0A0F9HX01_9ZZZZ</name>
<evidence type="ECO:0000313" key="1">
    <source>
        <dbReference type="EMBL" id="KKL79632.1"/>
    </source>
</evidence>
<dbReference type="AlphaFoldDB" id="A0A0F9HX01"/>
<gene>
    <name evidence="1" type="ORF">LCGC14_2012910</name>
</gene>
<accession>A0A0F9HX01</accession>
<organism evidence="1">
    <name type="scientific">marine sediment metagenome</name>
    <dbReference type="NCBI Taxonomy" id="412755"/>
    <lineage>
        <taxon>unclassified sequences</taxon>
        <taxon>metagenomes</taxon>
        <taxon>ecological metagenomes</taxon>
    </lineage>
</organism>
<sequence length="60" mass="6541">MTKWYLISAEDAELIQTGLGSVKAASHRRSFVGGVIDDILHTLGSGLHTTEAVPEDFRNE</sequence>
<proteinExistence type="predicted"/>
<comment type="caution">
    <text evidence="1">The sequence shown here is derived from an EMBL/GenBank/DDBJ whole genome shotgun (WGS) entry which is preliminary data.</text>
</comment>